<keyword evidence="2" id="KW-1185">Reference proteome</keyword>
<evidence type="ECO:0000313" key="1">
    <source>
        <dbReference type="EMBL" id="KAJ1100249.1"/>
    </source>
</evidence>
<sequence>MSGGGGRHRRKAEREDATRRCSRRLLVGLVVSVRKRIKNGLNTMQLPRILHSCHYKWRRGSQLLTWPTSEALHA</sequence>
<gene>
    <name evidence="1" type="ORF">NDU88_005336</name>
</gene>
<proteinExistence type="predicted"/>
<accession>A0AAV7MCJ2</accession>
<dbReference type="Proteomes" id="UP001066276">
    <property type="component" value="Chromosome 10"/>
</dbReference>
<comment type="caution">
    <text evidence="1">The sequence shown here is derived from an EMBL/GenBank/DDBJ whole genome shotgun (WGS) entry which is preliminary data.</text>
</comment>
<dbReference type="AlphaFoldDB" id="A0AAV7MCJ2"/>
<organism evidence="1 2">
    <name type="scientific">Pleurodeles waltl</name>
    <name type="common">Iberian ribbed newt</name>
    <dbReference type="NCBI Taxonomy" id="8319"/>
    <lineage>
        <taxon>Eukaryota</taxon>
        <taxon>Metazoa</taxon>
        <taxon>Chordata</taxon>
        <taxon>Craniata</taxon>
        <taxon>Vertebrata</taxon>
        <taxon>Euteleostomi</taxon>
        <taxon>Amphibia</taxon>
        <taxon>Batrachia</taxon>
        <taxon>Caudata</taxon>
        <taxon>Salamandroidea</taxon>
        <taxon>Salamandridae</taxon>
        <taxon>Pleurodelinae</taxon>
        <taxon>Pleurodeles</taxon>
    </lineage>
</organism>
<protein>
    <submittedName>
        <fullName evidence="1">Uncharacterized protein</fullName>
    </submittedName>
</protein>
<dbReference type="EMBL" id="JANPWB010000014">
    <property type="protein sequence ID" value="KAJ1100249.1"/>
    <property type="molecule type" value="Genomic_DNA"/>
</dbReference>
<name>A0AAV7MCJ2_PLEWA</name>
<evidence type="ECO:0000313" key="2">
    <source>
        <dbReference type="Proteomes" id="UP001066276"/>
    </source>
</evidence>
<reference evidence="1" key="1">
    <citation type="journal article" date="2022" name="bioRxiv">
        <title>Sequencing and chromosome-scale assembly of the giantPleurodeles waltlgenome.</title>
        <authorList>
            <person name="Brown T."/>
            <person name="Elewa A."/>
            <person name="Iarovenko S."/>
            <person name="Subramanian E."/>
            <person name="Araus A.J."/>
            <person name="Petzold A."/>
            <person name="Susuki M."/>
            <person name="Suzuki K.-i.T."/>
            <person name="Hayashi T."/>
            <person name="Toyoda A."/>
            <person name="Oliveira C."/>
            <person name="Osipova E."/>
            <person name="Leigh N.D."/>
            <person name="Simon A."/>
            <person name="Yun M.H."/>
        </authorList>
    </citation>
    <scope>NUCLEOTIDE SEQUENCE</scope>
    <source>
        <strain evidence="1">20211129_DDA</strain>
        <tissue evidence="1">Liver</tissue>
    </source>
</reference>